<keyword evidence="5" id="KW-0746">Sphingolipid metabolism</keyword>
<keyword evidence="4" id="KW-0862">Zinc</keyword>
<dbReference type="Pfam" id="PF04734">
    <property type="entry name" value="Ceramidase_alk"/>
    <property type="match status" value="1"/>
</dbReference>
<comment type="cofactor">
    <cofactor evidence="4">
        <name>Zn(2+)</name>
        <dbReference type="ChEBI" id="CHEBI:29105"/>
    </cofactor>
    <text evidence="4">Binds 1 zinc ion per subunit.</text>
</comment>
<evidence type="ECO:0000256" key="3">
    <source>
        <dbReference type="PIRSR" id="PIRSR606823-1"/>
    </source>
</evidence>
<evidence type="ECO:0000256" key="6">
    <source>
        <dbReference type="SAM" id="MobiDB-lite"/>
    </source>
</evidence>
<accession>A0A9N9LFA2</accession>
<evidence type="ECO:0000256" key="1">
    <source>
        <dbReference type="ARBA" id="ARBA00009835"/>
    </source>
</evidence>
<reference evidence="10" key="1">
    <citation type="submission" date="2021-07" db="EMBL/GenBank/DDBJ databases">
        <authorList>
            <person name="Durling M."/>
        </authorList>
    </citation>
    <scope>NUCLEOTIDE SEQUENCE</scope>
</reference>
<feature type="domain" description="Neutral/alkaline non-lysosomal ceramidase C-terminal" evidence="9">
    <location>
        <begin position="625"/>
        <end position="785"/>
    </location>
</feature>
<keyword evidence="5" id="KW-0443">Lipid metabolism</keyword>
<evidence type="ECO:0000256" key="7">
    <source>
        <dbReference type="SAM" id="Phobius"/>
    </source>
</evidence>
<comment type="caution">
    <text evidence="10">The sequence shown here is derived from an EMBL/GenBank/DDBJ whole genome shotgun (WGS) entry which is preliminary data.</text>
</comment>
<feature type="binding site" evidence="4">
    <location>
        <position position="554"/>
    </location>
    <ligand>
        <name>Zn(2+)</name>
        <dbReference type="ChEBI" id="CHEBI:29105"/>
    </ligand>
</feature>
<comment type="catalytic activity">
    <reaction evidence="5">
        <text>an N-acylsphing-4-enine + H2O = sphing-4-enine + a fatty acid</text>
        <dbReference type="Rhea" id="RHEA:20856"/>
        <dbReference type="ChEBI" id="CHEBI:15377"/>
        <dbReference type="ChEBI" id="CHEBI:28868"/>
        <dbReference type="ChEBI" id="CHEBI:52639"/>
        <dbReference type="ChEBI" id="CHEBI:57756"/>
        <dbReference type="EC" id="3.5.1.23"/>
    </reaction>
</comment>
<name>A0A9N9LFA2_9HELO</name>
<keyword evidence="7" id="KW-0472">Membrane</keyword>
<proteinExistence type="inferred from homology"/>
<dbReference type="GO" id="GO:0046512">
    <property type="term" value="P:sphingosine biosynthetic process"/>
    <property type="evidence" value="ECO:0007669"/>
    <property type="project" value="TreeGrafter"/>
</dbReference>
<evidence type="ECO:0000256" key="4">
    <source>
        <dbReference type="PIRSR" id="PIRSR606823-2"/>
    </source>
</evidence>
<dbReference type="PANTHER" id="PTHR12670:SF20">
    <property type="entry name" value="NEUTRAL CERAMIDASE"/>
    <property type="match status" value="1"/>
</dbReference>
<keyword evidence="11" id="KW-1185">Reference proteome</keyword>
<dbReference type="OrthoDB" id="191371at2759"/>
<evidence type="ECO:0000256" key="2">
    <source>
        <dbReference type="ARBA" id="ARBA00022801"/>
    </source>
</evidence>
<comment type="similarity">
    <text evidence="1 5">Belongs to the neutral ceramidase family.</text>
</comment>
<keyword evidence="7" id="KW-1133">Transmembrane helix</keyword>
<dbReference type="InterPro" id="IPR031329">
    <property type="entry name" value="NEUT/ALK_ceramidase_N"/>
</dbReference>
<evidence type="ECO:0000256" key="5">
    <source>
        <dbReference type="RuleBase" id="RU366019"/>
    </source>
</evidence>
<dbReference type="PANTHER" id="PTHR12670">
    <property type="entry name" value="CERAMIDASE"/>
    <property type="match status" value="1"/>
</dbReference>
<dbReference type="GO" id="GO:0046514">
    <property type="term" value="P:ceramide catabolic process"/>
    <property type="evidence" value="ECO:0007669"/>
    <property type="project" value="InterPro"/>
</dbReference>
<evidence type="ECO:0000259" key="9">
    <source>
        <dbReference type="Pfam" id="PF17048"/>
    </source>
</evidence>
<dbReference type="Pfam" id="PF17048">
    <property type="entry name" value="Ceramidse_alk_C"/>
    <property type="match status" value="1"/>
</dbReference>
<evidence type="ECO:0000313" key="10">
    <source>
        <dbReference type="EMBL" id="CAG8971516.1"/>
    </source>
</evidence>
<gene>
    <name evidence="10" type="ORF">HYALB_00005412</name>
</gene>
<dbReference type="AlphaFoldDB" id="A0A9N9LFA2"/>
<feature type="active site" description="Nucleophile" evidence="3">
    <location>
        <position position="358"/>
    </location>
</feature>
<feature type="region of interest" description="Disordered" evidence="6">
    <location>
        <begin position="1"/>
        <end position="25"/>
    </location>
</feature>
<organism evidence="10 11">
    <name type="scientific">Hymenoscyphus albidus</name>
    <dbReference type="NCBI Taxonomy" id="595503"/>
    <lineage>
        <taxon>Eukaryota</taxon>
        <taxon>Fungi</taxon>
        <taxon>Dikarya</taxon>
        <taxon>Ascomycota</taxon>
        <taxon>Pezizomycotina</taxon>
        <taxon>Leotiomycetes</taxon>
        <taxon>Helotiales</taxon>
        <taxon>Helotiaceae</taxon>
        <taxon>Hymenoscyphus</taxon>
    </lineage>
</organism>
<feature type="binding site" evidence="4">
    <location>
        <position position="308"/>
    </location>
    <ligand>
        <name>Zn(2+)</name>
        <dbReference type="ChEBI" id="CHEBI:29105"/>
    </ligand>
</feature>
<feature type="binding site" evidence="4">
    <location>
        <position position="593"/>
    </location>
    <ligand>
        <name>Zn(2+)</name>
        <dbReference type="ChEBI" id="CHEBI:29105"/>
    </ligand>
</feature>
<keyword evidence="7" id="KW-0812">Transmembrane</keyword>
<dbReference type="InterPro" id="IPR031331">
    <property type="entry name" value="NEUT/ALK_ceramidase_C"/>
</dbReference>
<dbReference type="GO" id="GO:0017040">
    <property type="term" value="F:N-acylsphingosine amidohydrolase activity"/>
    <property type="evidence" value="ECO:0007669"/>
    <property type="project" value="UniProtKB-UniRule"/>
</dbReference>
<protein>
    <recommendedName>
        <fullName evidence="5">Neutral ceramidase</fullName>
        <ecNumber evidence="5">3.5.1.23</ecNumber>
    </recommendedName>
</protein>
<dbReference type="GO" id="GO:0005576">
    <property type="term" value="C:extracellular region"/>
    <property type="evidence" value="ECO:0007669"/>
    <property type="project" value="TreeGrafter"/>
</dbReference>
<dbReference type="EMBL" id="CAJVRM010000021">
    <property type="protein sequence ID" value="CAG8971516.1"/>
    <property type="molecule type" value="Genomic_DNA"/>
</dbReference>
<sequence length="786" mass="84707">MPSLNRAEYSALPVTEDRKDEDDNPVKPPKRLFAFLTFLLALLLFAIAIIVLGRSNYSPPAAESIVDQKVTEAFHDHLARAGGDEYLIGVGKADITGPVVEINFMGYASLPQIGKFFFYSQKFPTAAFMLCTGLRQRLYARTYIVGSKTTPTDRFVYMVIDTANGDTAIRNGILEGVAALGSGYSMYDTSNIAVTGTHSHSGPGAYMNYLLPQITSLGFSGQSYQAIVDGSVLSIKRAHESLAPGYLDFADTTVEDANINRSLFAYMANPASERAKYSSDVDKTITMMRFKRASDGLNTGVLAWHSVHGTSMLENNTHVTGDNKGLSSYLFEKAMASDPSAAPGFVAAFSQSSVGDTSPNVLGAWCDDGSATMCTFENSTCSGTSQACHGRGPAFEKLDLGVSSCYEIGRRVFAAAKTLYDSFDSVATPVKDPSVKAYHTFNDMSFFNFTLPDGTAAQSCPAALGYGFAGGTTDGPGAFDFTQGDTDNDPKNPLWVIVSSVLKAPSEQQKACQSPKPVLLDVGELNTPYAWSPNIVDIQSFRVGQFIMIVSPSEATTMAGRRWKEAVADAATSITTSTPKVVIGGPANTYAHYVSTKEEYGIQRYEGASTLYGPNELDAYIFLSKQNLQYLAPGSTTKPSPGPTPPDNRQNSLNLMTGVVFDTAGSRSFGDVITQPAGSYARGAVINATFVGANPRNNLRLEGTFTAVENLQNGNWVTVRDDSDWFLVYSWYRDNGLTGTSHVDVSWETESYATPGTYRIRYNGDSKPLVGSIRAFTGVSNSFTLV</sequence>
<feature type="region of interest" description="Disordered" evidence="6">
    <location>
        <begin position="632"/>
        <end position="651"/>
    </location>
</feature>
<dbReference type="GO" id="GO:0016020">
    <property type="term" value="C:membrane"/>
    <property type="evidence" value="ECO:0007669"/>
    <property type="project" value="GOC"/>
</dbReference>
<evidence type="ECO:0000259" key="8">
    <source>
        <dbReference type="Pfam" id="PF04734"/>
    </source>
</evidence>
<dbReference type="InterPro" id="IPR038445">
    <property type="entry name" value="NCDase_C_sf"/>
</dbReference>
<dbReference type="Gene3D" id="2.60.40.2300">
    <property type="entry name" value="Neutral/alkaline non-lysosomal ceramidase, C-terminal domain"/>
    <property type="match status" value="1"/>
</dbReference>
<dbReference type="GO" id="GO:0042759">
    <property type="term" value="P:long-chain fatty acid biosynthetic process"/>
    <property type="evidence" value="ECO:0007669"/>
    <property type="project" value="TreeGrafter"/>
</dbReference>
<feature type="transmembrane region" description="Helical" evidence="7">
    <location>
        <begin position="32"/>
        <end position="53"/>
    </location>
</feature>
<keyword evidence="4" id="KW-0479">Metal-binding</keyword>
<feature type="domain" description="Neutral/alkaline non-lysosomal ceramidase N-terminal" evidence="8">
    <location>
        <begin position="86"/>
        <end position="621"/>
    </location>
</feature>
<keyword evidence="2 5" id="KW-0378">Hydrolase</keyword>
<dbReference type="EC" id="3.5.1.23" evidence="5"/>
<dbReference type="Proteomes" id="UP000701801">
    <property type="component" value="Unassembled WGS sequence"/>
</dbReference>
<evidence type="ECO:0000313" key="11">
    <source>
        <dbReference type="Proteomes" id="UP000701801"/>
    </source>
</evidence>
<dbReference type="InterPro" id="IPR006823">
    <property type="entry name" value="Ceramidase_alk"/>
</dbReference>
<dbReference type="GO" id="GO:0046872">
    <property type="term" value="F:metal ion binding"/>
    <property type="evidence" value="ECO:0007669"/>
    <property type="project" value="UniProtKB-KW"/>
</dbReference>
<feature type="binding site" evidence="4">
    <location>
        <position position="198"/>
    </location>
    <ligand>
        <name>Zn(2+)</name>
        <dbReference type="ChEBI" id="CHEBI:29105"/>
    </ligand>
</feature>